<feature type="domain" description="Ig-like" evidence="9">
    <location>
        <begin position="1"/>
        <end position="95"/>
    </location>
</feature>
<dbReference type="Ensembl" id="ENSMODT00000063215.1">
    <property type="protein sequence ID" value="ENSMODP00000045790.1"/>
    <property type="gene ID" value="ENSMODG00000042259.1"/>
</dbReference>
<dbReference type="InterPro" id="IPR013783">
    <property type="entry name" value="Ig-like_fold"/>
</dbReference>
<dbReference type="Gene3D" id="2.60.40.10">
    <property type="entry name" value="Immunoglobulins"/>
    <property type="match status" value="1"/>
</dbReference>
<dbReference type="PANTHER" id="PTHR46841">
    <property type="entry name" value="OX-2 MEMBRANE GLYCOPROTEIN"/>
    <property type="match status" value="1"/>
</dbReference>
<dbReference type="SUPFAM" id="SSF48726">
    <property type="entry name" value="Immunoglobulin"/>
    <property type="match status" value="1"/>
</dbReference>
<reference evidence="10" key="3">
    <citation type="submission" date="2025-09" db="UniProtKB">
        <authorList>
            <consortium name="Ensembl"/>
        </authorList>
    </citation>
    <scope>IDENTIFICATION</scope>
</reference>
<dbReference type="InterPro" id="IPR007110">
    <property type="entry name" value="Ig-like_dom"/>
</dbReference>
<dbReference type="GeneTree" id="ENSGT00530000063970"/>
<evidence type="ECO:0000313" key="10">
    <source>
        <dbReference type="Ensembl" id="ENSMODP00000045790.1"/>
    </source>
</evidence>
<evidence type="ECO:0000256" key="8">
    <source>
        <dbReference type="ARBA" id="ARBA00023319"/>
    </source>
</evidence>
<dbReference type="STRING" id="13616.ENSMODP00000045790"/>
<keyword evidence="3" id="KW-0732">Signal</keyword>
<proteinExistence type="predicted"/>
<evidence type="ECO:0000313" key="11">
    <source>
        <dbReference type="Proteomes" id="UP000002280"/>
    </source>
</evidence>
<dbReference type="SMART" id="SM00409">
    <property type="entry name" value="IG"/>
    <property type="match status" value="1"/>
</dbReference>
<dbReference type="PROSITE" id="PS50835">
    <property type="entry name" value="IG_LIKE"/>
    <property type="match status" value="1"/>
</dbReference>
<dbReference type="InterPro" id="IPR013106">
    <property type="entry name" value="Ig_V-set"/>
</dbReference>
<dbReference type="GO" id="GO:0016020">
    <property type="term" value="C:membrane"/>
    <property type="evidence" value="ECO:0007669"/>
    <property type="project" value="UniProtKB-SubCell"/>
</dbReference>
<dbReference type="OMA" id="IFNTFPM"/>
<dbReference type="InParanoid" id="A0A5F8GE64"/>
<dbReference type="AlphaFoldDB" id="A0A5F8GE64"/>
<dbReference type="GO" id="GO:0098632">
    <property type="term" value="F:cell-cell adhesion mediator activity"/>
    <property type="evidence" value="ECO:0007669"/>
    <property type="project" value="InterPro"/>
</dbReference>
<accession>A0A5F8GE64</accession>
<keyword evidence="5" id="KW-0472">Membrane</keyword>
<evidence type="ECO:0000256" key="4">
    <source>
        <dbReference type="ARBA" id="ARBA00022989"/>
    </source>
</evidence>
<name>A0A5F8GE64_MONDO</name>
<dbReference type="SMART" id="SM00406">
    <property type="entry name" value="IGv"/>
    <property type="match status" value="1"/>
</dbReference>
<organism evidence="10 11">
    <name type="scientific">Monodelphis domestica</name>
    <name type="common">Gray short-tailed opossum</name>
    <dbReference type="NCBI Taxonomy" id="13616"/>
    <lineage>
        <taxon>Eukaryota</taxon>
        <taxon>Metazoa</taxon>
        <taxon>Chordata</taxon>
        <taxon>Craniata</taxon>
        <taxon>Vertebrata</taxon>
        <taxon>Euteleostomi</taxon>
        <taxon>Mammalia</taxon>
        <taxon>Metatheria</taxon>
        <taxon>Didelphimorphia</taxon>
        <taxon>Didelphidae</taxon>
        <taxon>Monodelphis</taxon>
    </lineage>
</organism>
<keyword evidence="2" id="KW-0812">Transmembrane</keyword>
<evidence type="ECO:0000256" key="5">
    <source>
        <dbReference type="ARBA" id="ARBA00023136"/>
    </source>
</evidence>
<sequence>MAEEGSEVIHKTEVTSILGENVTLSCQLPTDKEVLQVTWQKEGLTTTNMATYSTKHGPRLLGSYHEHVRVTQSDLNSSAITLDFVTLEDEGCYRCIFSIFPIGAVQGRMCLSTPQLQKTSL</sequence>
<keyword evidence="4" id="KW-1133">Transmembrane helix</keyword>
<evidence type="ECO:0000256" key="6">
    <source>
        <dbReference type="ARBA" id="ARBA00023157"/>
    </source>
</evidence>
<dbReference type="InterPro" id="IPR003599">
    <property type="entry name" value="Ig_sub"/>
</dbReference>
<reference evidence="10 11" key="1">
    <citation type="journal article" date="2007" name="Nature">
        <title>Genome of the marsupial Monodelphis domestica reveals innovation in non-coding sequences.</title>
        <authorList>
            <person name="Mikkelsen T.S."/>
            <person name="Wakefield M.J."/>
            <person name="Aken B."/>
            <person name="Amemiya C.T."/>
            <person name="Chang J.L."/>
            <person name="Duke S."/>
            <person name="Garber M."/>
            <person name="Gentles A.J."/>
            <person name="Goodstadt L."/>
            <person name="Heger A."/>
            <person name="Jurka J."/>
            <person name="Kamal M."/>
            <person name="Mauceli E."/>
            <person name="Searle S.M."/>
            <person name="Sharpe T."/>
            <person name="Baker M.L."/>
            <person name="Batzer M.A."/>
            <person name="Benos P.V."/>
            <person name="Belov K."/>
            <person name="Clamp M."/>
            <person name="Cook A."/>
            <person name="Cuff J."/>
            <person name="Das R."/>
            <person name="Davidow L."/>
            <person name="Deakin J.E."/>
            <person name="Fazzari M.J."/>
            <person name="Glass J.L."/>
            <person name="Grabherr M."/>
            <person name="Greally J.M."/>
            <person name="Gu W."/>
            <person name="Hore T.A."/>
            <person name="Huttley G.A."/>
            <person name="Kleber M."/>
            <person name="Jirtle R.L."/>
            <person name="Koina E."/>
            <person name="Lee J.T."/>
            <person name="Mahony S."/>
            <person name="Marra M.A."/>
            <person name="Miller R.D."/>
            <person name="Nicholls R.D."/>
            <person name="Oda M."/>
            <person name="Papenfuss A.T."/>
            <person name="Parra Z.E."/>
            <person name="Pollock D.D."/>
            <person name="Ray D.A."/>
            <person name="Schein J.E."/>
            <person name="Speed T.P."/>
            <person name="Thompson K."/>
            <person name="VandeBerg J.L."/>
            <person name="Wade C.M."/>
            <person name="Walker J.A."/>
            <person name="Waters P.D."/>
            <person name="Webber C."/>
            <person name="Weidman J.R."/>
            <person name="Xie X."/>
            <person name="Zody M.C."/>
            <person name="Baldwin J."/>
            <person name="Abdouelleil A."/>
            <person name="Abdulkadir J."/>
            <person name="Abebe A."/>
            <person name="Abera B."/>
            <person name="Abreu J."/>
            <person name="Acer S.C."/>
            <person name="Aftuck L."/>
            <person name="Alexander A."/>
            <person name="An P."/>
            <person name="Anderson E."/>
            <person name="Anderson S."/>
            <person name="Arachi H."/>
            <person name="Azer M."/>
            <person name="Bachantsang P."/>
            <person name="Barry A."/>
            <person name="Bayul T."/>
            <person name="Berlin A."/>
            <person name="Bessette D."/>
            <person name="Bloom T."/>
            <person name="Bloom T."/>
            <person name="Boguslavskiy L."/>
            <person name="Bonnet C."/>
            <person name="Boukhgalter B."/>
            <person name="Bourzgui I."/>
            <person name="Brown A."/>
            <person name="Cahill P."/>
            <person name="Channer S."/>
            <person name="Cheshatsang Y."/>
            <person name="Chuda L."/>
            <person name="Citroen M."/>
            <person name="Collymore A."/>
            <person name="Cooke P."/>
            <person name="Costello M."/>
            <person name="D'Aco K."/>
            <person name="Daza R."/>
            <person name="De Haan G."/>
            <person name="DeGray S."/>
            <person name="DeMaso C."/>
            <person name="Dhargay N."/>
            <person name="Dooley K."/>
            <person name="Dooley E."/>
            <person name="Doricent M."/>
            <person name="Dorje P."/>
            <person name="Dorjee K."/>
            <person name="Dupes A."/>
            <person name="Elong R."/>
            <person name="Falk J."/>
            <person name="Farina A."/>
            <person name="Faro S."/>
            <person name="Ferguson D."/>
            <person name="Fisher S."/>
            <person name="Foley C.D."/>
            <person name="Franke A."/>
            <person name="Friedrich D."/>
            <person name="Gadbois L."/>
            <person name="Gearin G."/>
            <person name="Gearin C.R."/>
            <person name="Giannoukos G."/>
            <person name="Goode T."/>
            <person name="Graham J."/>
            <person name="Grandbois E."/>
            <person name="Grewal S."/>
            <person name="Gyaltsen K."/>
            <person name="Hafez N."/>
            <person name="Hagos B."/>
            <person name="Hall J."/>
            <person name="Henson C."/>
            <person name="Hollinger A."/>
            <person name="Honan T."/>
            <person name="Huard M.D."/>
            <person name="Hughes L."/>
            <person name="Hurhula B."/>
            <person name="Husby M.E."/>
            <person name="Kamat A."/>
            <person name="Kanga B."/>
            <person name="Kashin S."/>
            <person name="Khazanovich D."/>
            <person name="Kisner P."/>
            <person name="Lance K."/>
            <person name="Lara M."/>
            <person name="Lee W."/>
            <person name="Lennon N."/>
            <person name="Letendre F."/>
            <person name="LeVine R."/>
            <person name="Lipovsky A."/>
            <person name="Liu X."/>
            <person name="Liu J."/>
            <person name="Liu S."/>
            <person name="Lokyitsang T."/>
            <person name="Lokyitsang Y."/>
            <person name="Lubonja R."/>
            <person name="Lui A."/>
            <person name="MacDonald P."/>
            <person name="Magnisalis V."/>
            <person name="Maru K."/>
            <person name="Matthews C."/>
            <person name="McCusker W."/>
            <person name="McDonough S."/>
            <person name="Mehta T."/>
            <person name="Meldrim J."/>
            <person name="Meneus L."/>
            <person name="Mihai O."/>
            <person name="Mihalev A."/>
            <person name="Mihova T."/>
            <person name="Mittelman R."/>
            <person name="Mlenga V."/>
            <person name="Montmayeur A."/>
            <person name="Mulrain L."/>
            <person name="Navidi A."/>
            <person name="Naylor J."/>
            <person name="Negash T."/>
            <person name="Nguyen T."/>
            <person name="Nguyen N."/>
            <person name="Nicol R."/>
            <person name="Norbu C."/>
            <person name="Norbu N."/>
            <person name="Novod N."/>
            <person name="O'Neill B."/>
            <person name="Osman S."/>
            <person name="Markiewicz E."/>
            <person name="Oyono O.L."/>
            <person name="Patti C."/>
            <person name="Phunkhang P."/>
            <person name="Pierre F."/>
            <person name="Priest M."/>
            <person name="Raghuraman S."/>
            <person name="Rege F."/>
            <person name="Reyes R."/>
            <person name="Rise C."/>
            <person name="Rogov P."/>
            <person name="Ross K."/>
            <person name="Ryan E."/>
            <person name="Settipalli S."/>
            <person name="Shea T."/>
            <person name="Sherpa N."/>
            <person name="Shi L."/>
            <person name="Shih D."/>
            <person name="Sparrow T."/>
            <person name="Spaulding J."/>
            <person name="Stalker J."/>
            <person name="Stange-Thomann N."/>
            <person name="Stavropoulos S."/>
            <person name="Stone C."/>
            <person name="Strader C."/>
            <person name="Tesfaye S."/>
            <person name="Thomson T."/>
            <person name="Thoulutsang Y."/>
            <person name="Thoulutsang D."/>
            <person name="Topham K."/>
            <person name="Topping I."/>
            <person name="Tsamla T."/>
            <person name="Vassiliev H."/>
            <person name="Vo A."/>
            <person name="Wangchuk T."/>
            <person name="Wangdi T."/>
            <person name="Weiand M."/>
            <person name="Wilkinson J."/>
            <person name="Wilson A."/>
            <person name="Yadav S."/>
            <person name="Young G."/>
            <person name="Yu Q."/>
            <person name="Zembek L."/>
            <person name="Zhong D."/>
            <person name="Zimmer A."/>
            <person name="Zwirko Z."/>
            <person name="Jaffe D.B."/>
            <person name="Alvarez P."/>
            <person name="Brockman W."/>
            <person name="Butler J."/>
            <person name="Chin C."/>
            <person name="Gnerre S."/>
            <person name="MacCallum I."/>
            <person name="Graves J.A."/>
            <person name="Ponting C.P."/>
            <person name="Breen M."/>
            <person name="Samollow P.B."/>
            <person name="Lander E.S."/>
            <person name="Lindblad-Toh K."/>
        </authorList>
    </citation>
    <scope>NUCLEOTIDE SEQUENCE [LARGE SCALE GENOMIC DNA]</scope>
</reference>
<keyword evidence="7" id="KW-0325">Glycoprotein</keyword>
<comment type="subcellular location">
    <subcellularLocation>
        <location evidence="1">Membrane</location>
        <topology evidence="1">Single-pass membrane protein</topology>
    </subcellularLocation>
</comment>
<evidence type="ECO:0000256" key="1">
    <source>
        <dbReference type="ARBA" id="ARBA00004167"/>
    </source>
</evidence>
<evidence type="ECO:0000259" key="9">
    <source>
        <dbReference type="PROSITE" id="PS50835"/>
    </source>
</evidence>
<keyword evidence="6" id="KW-1015">Disulfide bond</keyword>
<dbReference type="Pfam" id="PF07686">
    <property type="entry name" value="V-set"/>
    <property type="match status" value="1"/>
</dbReference>
<dbReference type="InterPro" id="IPR047164">
    <property type="entry name" value="OX2G-like"/>
</dbReference>
<dbReference type="PANTHER" id="PTHR46841:SF7">
    <property type="entry name" value="IG-LIKE DOMAIN-CONTAINING PROTEIN"/>
    <property type="match status" value="1"/>
</dbReference>
<reference evidence="10" key="2">
    <citation type="submission" date="2025-08" db="UniProtKB">
        <authorList>
            <consortium name="Ensembl"/>
        </authorList>
    </citation>
    <scope>IDENTIFICATION</scope>
</reference>
<evidence type="ECO:0000256" key="2">
    <source>
        <dbReference type="ARBA" id="ARBA00022692"/>
    </source>
</evidence>
<dbReference type="Bgee" id="ENSMODG00000042259">
    <property type="expression patterns" value="Expressed in blood and 7 other cell types or tissues"/>
</dbReference>
<keyword evidence="8" id="KW-0393">Immunoglobulin domain</keyword>
<evidence type="ECO:0000256" key="7">
    <source>
        <dbReference type="ARBA" id="ARBA00023180"/>
    </source>
</evidence>
<keyword evidence="11" id="KW-1185">Reference proteome</keyword>
<protein>
    <recommendedName>
        <fullName evidence="9">Ig-like domain-containing protein</fullName>
    </recommendedName>
</protein>
<dbReference type="Proteomes" id="UP000002280">
    <property type="component" value="Chromosome 1"/>
</dbReference>
<evidence type="ECO:0000256" key="3">
    <source>
        <dbReference type="ARBA" id="ARBA00022729"/>
    </source>
</evidence>
<dbReference type="InterPro" id="IPR036179">
    <property type="entry name" value="Ig-like_dom_sf"/>
</dbReference>